<evidence type="ECO:0000256" key="4">
    <source>
        <dbReference type="RuleBase" id="RU363099"/>
    </source>
</evidence>
<sequence>MSEHTPLSSASIYKLRSIHRIGRMAKRSTTSGGRLTCDAAAAYVMMAIILVLQLMQAAAGTSSMHHLHLFMHDGYTGPRPTAVLIVNGTGAPVMSGVRFGDTVVMDDVLTEGPSRASRPVGRAQGTYVTASLEKGRPAMLLSMNVVLTDYDGYNGSTVAVTGRNDITAPVRELAVVGGTGRFRMATGYVLWKTASWKGKNAVLELDIYLRVVDD</sequence>
<dbReference type="OrthoDB" id="1864232at2759"/>
<comment type="function">
    <text evidence="4">Dirigent proteins impart stereoselectivity on the phenoxy radical-coupling reaction, yielding optically active lignans from two molecules of coniferyl alcohol in the biosynthesis of lignans, flavonolignans, and alkaloids and thus plays a central role in plant secondary metabolism.</text>
</comment>
<dbReference type="PANTHER" id="PTHR21495">
    <property type="entry name" value="NUCLEOPORIN-RELATED"/>
    <property type="match status" value="1"/>
</dbReference>
<dbReference type="Pfam" id="PF03018">
    <property type="entry name" value="Dirigent"/>
    <property type="match status" value="1"/>
</dbReference>
<dbReference type="EMBL" id="CM029040">
    <property type="protein sequence ID" value="KAG2631200.1"/>
    <property type="molecule type" value="Genomic_DNA"/>
</dbReference>
<keyword evidence="3 4" id="KW-0964">Secreted</keyword>
<gene>
    <name evidence="6" type="ORF">PVAP13_2NG004870</name>
</gene>
<comment type="caution">
    <text evidence="6">The sequence shown here is derived from an EMBL/GenBank/DDBJ whole genome shotgun (WGS) entry which is preliminary data.</text>
</comment>
<dbReference type="GO" id="GO:0048046">
    <property type="term" value="C:apoplast"/>
    <property type="evidence" value="ECO:0007669"/>
    <property type="project" value="UniProtKB-SubCell"/>
</dbReference>
<dbReference type="GO" id="GO:0009699">
    <property type="term" value="P:phenylpropanoid biosynthetic process"/>
    <property type="evidence" value="ECO:0007669"/>
    <property type="project" value="UniProtKB-ARBA"/>
</dbReference>
<evidence type="ECO:0000256" key="2">
    <source>
        <dbReference type="ARBA" id="ARBA00011738"/>
    </source>
</evidence>
<proteinExistence type="inferred from homology"/>
<comment type="subunit">
    <text evidence="2 4">Homodimer.</text>
</comment>
<keyword evidence="7" id="KW-1185">Reference proteome</keyword>
<keyword evidence="5" id="KW-1133">Transmembrane helix</keyword>
<dbReference type="Gene3D" id="2.40.480.10">
    <property type="entry name" value="Allene oxide cyclase-like"/>
    <property type="match status" value="1"/>
</dbReference>
<evidence type="ECO:0000313" key="7">
    <source>
        <dbReference type="Proteomes" id="UP000823388"/>
    </source>
</evidence>
<evidence type="ECO:0000256" key="1">
    <source>
        <dbReference type="ARBA" id="ARBA00010746"/>
    </source>
</evidence>
<dbReference type="AlphaFoldDB" id="A0A8T0V7K6"/>
<dbReference type="InterPro" id="IPR044859">
    <property type="entry name" value="Allene_oxi_cyc_Dirigent"/>
</dbReference>
<evidence type="ECO:0000256" key="5">
    <source>
        <dbReference type="SAM" id="Phobius"/>
    </source>
</evidence>
<protein>
    <recommendedName>
        <fullName evidence="4">Dirigent protein</fullName>
    </recommendedName>
</protein>
<name>A0A8T0V7K6_PANVG</name>
<comment type="similarity">
    <text evidence="1 4">Belongs to the plant dirigent protein family.</text>
</comment>
<accession>A0A8T0V7K6</accession>
<keyword evidence="4" id="KW-0052">Apoplast</keyword>
<comment type="subcellular location">
    <subcellularLocation>
        <location evidence="4">Secreted</location>
        <location evidence="4">Extracellular space</location>
        <location evidence="4">Apoplast</location>
    </subcellularLocation>
</comment>
<dbReference type="Proteomes" id="UP000823388">
    <property type="component" value="Chromosome 2N"/>
</dbReference>
<keyword evidence="5" id="KW-0472">Membrane</keyword>
<keyword evidence="5" id="KW-0812">Transmembrane</keyword>
<reference evidence="6" key="1">
    <citation type="submission" date="2020-05" db="EMBL/GenBank/DDBJ databases">
        <title>WGS assembly of Panicum virgatum.</title>
        <authorList>
            <person name="Lovell J.T."/>
            <person name="Jenkins J."/>
            <person name="Shu S."/>
            <person name="Juenger T.E."/>
            <person name="Schmutz J."/>
        </authorList>
    </citation>
    <scope>NUCLEOTIDE SEQUENCE</scope>
    <source>
        <strain evidence="6">AP13</strain>
    </source>
</reference>
<evidence type="ECO:0000313" key="6">
    <source>
        <dbReference type="EMBL" id="KAG2631200.1"/>
    </source>
</evidence>
<evidence type="ECO:0000256" key="3">
    <source>
        <dbReference type="ARBA" id="ARBA00022525"/>
    </source>
</evidence>
<feature type="transmembrane region" description="Helical" evidence="5">
    <location>
        <begin position="40"/>
        <end position="59"/>
    </location>
</feature>
<organism evidence="6 7">
    <name type="scientific">Panicum virgatum</name>
    <name type="common">Blackwell switchgrass</name>
    <dbReference type="NCBI Taxonomy" id="38727"/>
    <lineage>
        <taxon>Eukaryota</taxon>
        <taxon>Viridiplantae</taxon>
        <taxon>Streptophyta</taxon>
        <taxon>Embryophyta</taxon>
        <taxon>Tracheophyta</taxon>
        <taxon>Spermatophyta</taxon>
        <taxon>Magnoliopsida</taxon>
        <taxon>Liliopsida</taxon>
        <taxon>Poales</taxon>
        <taxon>Poaceae</taxon>
        <taxon>PACMAD clade</taxon>
        <taxon>Panicoideae</taxon>
        <taxon>Panicodae</taxon>
        <taxon>Paniceae</taxon>
        <taxon>Panicinae</taxon>
        <taxon>Panicum</taxon>
        <taxon>Panicum sect. Hiantes</taxon>
    </lineage>
</organism>
<dbReference type="InterPro" id="IPR004265">
    <property type="entry name" value="Dirigent"/>
</dbReference>